<accession>A0AAW1RPT8</accession>
<dbReference type="Proteomes" id="UP001438707">
    <property type="component" value="Unassembled WGS sequence"/>
</dbReference>
<protein>
    <recommendedName>
        <fullName evidence="4">SGNH domain-containing protein</fullName>
    </recommendedName>
</protein>
<evidence type="ECO:0000313" key="3">
    <source>
        <dbReference type="Proteomes" id="UP001438707"/>
    </source>
</evidence>
<dbReference type="AlphaFoldDB" id="A0AAW1RPT8"/>
<proteinExistence type="predicted"/>
<evidence type="ECO:0000256" key="1">
    <source>
        <dbReference type="SAM" id="MobiDB-lite"/>
    </source>
</evidence>
<reference evidence="2 3" key="1">
    <citation type="journal article" date="2024" name="Nat. Commun.">
        <title>Phylogenomics reveals the evolutionary origins of lichenization in chlorophyte algae.</title>
        <authorList>
            <person name="Puginier C."/>
            <person name="Libourel C."/>
            <person name="Otte J."/>
            <person name="Skaloud P."/>
            <person name="Haon M."/>
            <person name="Grisel S."/>
            <person name="Petersen M."/>
            <person name="Berrin J.G."/>
            <person name="Delaux P.M."/>
            <person name="Dal Grande F."/>
            <person name="Keller J."/>
        </authorList>
    </citation>
    <scope>NUCLEOTIDE SEQUENCE [LARGE SCALE GENOMIC DNA]</scope>
    <source>
        <strain evidence="2 3">SAG 2145</strain>
    </source>
</reference>
<sequence length="460" mass="49993">MARTSHRAAKLDQLTSRCSTILAALVVLLTASVTAKYLPLDMEFSNFEKTMAECGTSMDSTFPRFNLHKPSTCESVLDEMQNGRRAGLDKPFLLDNCDIQWYTPSEACEVLANAGQVLILGDSFMRHFTNGMFVVLNGNYQDGALGYHLNSRVYTEEEALRWCSCENQFTEKQCRSHTMKFVGPHHYEITYQDKDFHFKWDEGPNGAVYIGTEECKRQRVSVAWFPAYKHHDLDIDFLEYVLGWSPRNVVIAGSALHAKLNGTDIAENLVAPLKALLDRAPGDNTLIVTGSHALGNAIKQAELSEAVLTVQTNPNVLAMNAHLAKYCKQHDIHYFDPFALSTNSSTFDGQHHSGAVNTLKAQMLLNFLAELQRKPSSKLTSAAQTAGAAIQDVATAVHTAATAAGGSGAAALTQPSTTAAGSAASAAAVDPTLHARRTGSLAGETTSSEKPSRRAHSSQL</sequence>
<name>A0AAW1RPT8_9CHLO</name>
<organism evidence="2 3">
    <name type="scientific">Apatococcus lobatus</name>
    <dbReference type="NCBI Taxonomy" id="904363"/>
    <lineage>
        <taxon>Eukaryota</taxon>
        <taxon>Viridiplantae</taxon>
        <taxon>Chlorophyta</taxon>
        <taxon>core chlorophytes</taxon>
        <taxon>Trebouxiophyceae</taxon>
        <taxon>Chlorellales</taxon>
        <taxon>Chlorellaceae</taxon>
        <taxon>Apatococcus</taxon>
    </lineage>
</organism>
<feature type="region of interest" description="Disordered" evidence="1">
    <location>
        <begin position="420"/>
        <end position="460"/>
    </location>
</feature>
<dbReference type="EMBL" id="JALJOS010000008">
    <property type="protein sequence ID" value="KAK9835623.1"/>
    <property type="molecule type" value="Genomic_DNA"/>
</dbReference>
<gene>
    <name evidence="2" type="ORF">WJX74_004473</name>
</gene>
<comment type="caution">
    <text evidence="2">The sequence shown here is derived from an EMBL/GenBank/DDBJ whole genome shotgun (WGS) entry which is preliminary data.</text>
</comment>
<evidence type="ECO:0008006" key="4">
    <source>
        <dbReference type="Google" id="ProtNLM"/>
    </source>
</evidence>
<evidence type="ECO:0000313" key="2">
    <source>
        <dbReference type="EMBL" id="KAK9835623.1"/>
    </source>
</evidence>
<dbReference type="SUPFAM" id="SSF52266">
    <property type="entry name" value="SGNH hydrolase"/>
    <property type="match status" value="1"/>
</dbReference>
<keyword evidence="3" id="KW-1185">Reference proteome</keyword>